<evidence type="ECO:0000256" key="6">
    <source>
        <dbReference type="PIRSR" id="PIRSR601765-1"/>
    </source>
</evidence>
<keyword evidence="6" id="KW-0479">Metal-binding</keyword>
<evidence type="ECO:0000256" key="1">
    <source>
        <dbReference type="ARBA" id="ARBA00006217"/>
    </source>
</evidence>
<dbReference type="GO" id="GO:0004089">
    <property type="term" value="F:carbonate dehydratase activity"/>
    <property type="evidence" value="ECO:0007669"/>
    <property type="project" value="UniProtKB-UniRule"/>
</dbReference>
<dbReference type="EC" id="4.2.1.1" evidence="2 7"/>
<dbReference type="Proteomes" id="UP000237684">
    <property type="component" value="Unassembled WGS sequence"/>
</dbReference>
<keyword evidence="4 7" id="KW-0456">Lyase</keyword>
<evidence type="ECO:0000256" key="3">
    <source>
        <dbReference type="ARBA" id="ARBA00022833"/>
    </source>
</evidence>
<dbReference type="PANTHER" id="PTHR11002:SF79">
    <property type="entry name" value="CARBONIC ANHYDRASE 2"/>
    <property type="match status" value="1"/>
</dbReference>
<protein>
    <recommendedName>
        <fullName evidence="2 7">Carbonic anhydrase</fullName>
        <ecNumber evidence="2 7">4.2.1.1</ecNumber>
    </recommendedName>
    <alternativeName>
        <fullName evidence="7">Carbonate dehydratase</fullName>
    </alternativeName>
</protein>
<dbReference type="SMART" id="SM00947">
    <property type="entry name" value="Pro_CA"/>
    <property type="match status" value="1"/>
</dbReference>
<organism evidence="8 9">
    <name type="scientific">Abditibacterium utsteinense</name>
    <dbReference type="NCBI Taxonomy" id="1960156"/>
    <lineage>
        <taxon>Bacteria</taxon>
        <taxon>Pseudomonadati</taxon>
        <taxon>Abditibacteriota</taxon>
        <taxon>Abditibacteriia</taxon>
        <taxon>Abditibacteriales</taxon>
        <taxon>Abditibacteriaceae</taxon>
        <taxon>Abditibacterium</taxon>
    </lineage>
</organism>
<dbReference type="GO" id="GO:0008270">
    <property type="term" value="F:zinc ion binding"/>
    <property type="evidence" value="ECO:0007669"/>
    <property type="project" value="UniProtKB-UniRule"/>
</dbReference>
<comment type="cofactor">
    <cofactor evidence="6">
        <name>Zn(2+)</name>
        <dbReference type="ChEBI" id="CHEBI:29105"/>
    </cofactor>
    <text evidence="6">Binds 1 zinc ion per subunit.</text>
</comment>
<comment type="similarity">
    <text evidence="1 7">Belongs to the beta-class carbonic anhydrase family.</text>
</comment>
<comment type="caution">
    <text evidence="8">The sequence shown here is derived from an EMBL/GenBank/DDBJ whole genome shotgun (WGS) entry which is preliminary data.</text>
</comment>
<dbReference type="PROSITE" id="PS00705">
    <property type="entry name" value="PROK_CO2_ANHYDRASE_2"/>
    <property type="match status" value="1"/>
</dbReference>
<dbReference type="InParanoid" id="A0A2S8SQQ5"/>
<comment type="catalytic activity">
    <reaction evidence="5 7">
        <text>hydrogencarbonate + H(+) = CO2 + H2O</text>
        <dbReference type="Rhea" id="RHEA:10748"/>
        <dbReference type="ChEBI" id="CHEBI:15377"/>
        <dbReference type="ChEBI" id="CHEBI:15378"/>
        <dbReference type="ChEBI" id="CHEBI:16526"/>
        <dbReference type="ChEBI" id="CHEBI:17544"/>
        <dbReference type="EC" id="4.2.1.1"/>
    </reaction>
</comment>
<evidence type="ECO:0000256" key="4">
    <source>
        <dbReference type="ARBA" id="ARBA00023239"/>
    </source>
</evidence>
<evidence type="ECO:0000256" key="2">
    <source>
        <dbReference type="ARBA" id="ARBA00012925"/>
    </source>
</evidence>
<evidence type="ECO:0000313" key="8">
    <source>
        <dbReference type="EMBL" id="PQV63115.1"/>
    </source>
</evidence>
<gene>
    <name evidence="8" type="ORF">B1R32_11521</name>
</gene>
<dbReference type="RefSeq" id="WP_202973525.1">
    <property type="nucleotide sequence ID" value="NZ_NIGF01000015.1"/>
</dbReference>
<evidence type="ECO:0000313" key="9">
    <source>
        <dbReference type="Proteomes" id="UP000237684"/>
    </source>
</evidence>
<dbReference type="EMBL" id="NIGF01000015">
    <property type="protein sequence ID" value="PQV63115.1"/>
    <property type="molecule type" value="Genomic_DNA"/>
</dbReference>
<feature type="binding site" evidence="6">
    <location>
        <position position="145"/>
    </location>
    <ligand>
        <name>Zn(2+)</name>
        <dbReference type="ChEBI" id="CHEBI:29105"/>
    </ligand>
</feature>
<sequence length="241" mass="26117">MPDFSLPDKKPVANSNSSTADLVAELMKRGASMEQVALLKNSGADTPEEALSALRAGNTRFYSDKPERVFADVNHRRAQIMTQTPFAVILGCSDSRVPVEIIFDQGPGDIFSIRVAGTVAEASTLGSIQYAIQHLKVHLVVVLGHEGCGAVAAAMQDAYTRAQEPQHVRFLLEKIEPAVRDLPPIRDHKAKMREAVVANVRLQKLEVERDPIVAAATQSGQVRVVGAFYEIGSGAVDFLED</sequence>
<name>A0A2S8SQQ5_9BACT</name>
<dbReference type="AlphaFoldDB" id="A0A2S8SQQ5"/>
<keyword evidence="9" id="KW-1185">Reference proteome</keyword>
<dbReference type="Gene3D" id="3.40.1050.10">
    <property type="entry name" value="Carbonic anhydrase"/>
    <property type="match status" value="1"/>
</dbReference>
<dbReference type="SUPFAM" id="SSF53056">
    <property type="entry name" value="beta-carbonic anhydrase, cab"/>
    <property type="match status" value="1"/>
</dbReference>
<proteinExistence type="inferred from homology"/>
<dbReference type="InterPro" id="IPR001765">
    <property type="entry name" value="Carbonic_anhydrase"/>
</dbReference>
<evidence type="ECO:0000256" key="7">
    <source>
        <dbReference type="RuleBase" id="RU003956"/>
    </source>
</evidence>
<dbReference type="InterPro" id="IPR036874">
    <property type="entry name" value="Carbonic_anhydrase_sf"/>
</dbReference>
<keyword evidence="3 6" id="KW-0862">Zinc</keyword>
<dbReference type="GO" id="GO:0015976">
    <property type="term" value="P:carbon utilization"/>
    <property type="evidence" value="ECO:0007669"/>
    <property type="project" value="InterPro"/>
</dbReference>
<reference evidence="8 9" key="1">
    <citation type="journal article" date="2018" name="Syst. Appl. Microbiol.">
        <title>Abditibacterium utsteinense sp. nov., the first cultivated member of candidate phylum FBP, isolated from ice-free Antarctic soil samples.</title>
        <authorList>
            <person name="Tahon G."/>
            <person name="Tytgat B."/>
            <person name="Lebbe L."/>
            <person name="Carlier A."/>
            <person name="Willems A."/>
        </authorList>
    </citation>
    <scope>NUCLEOTIDE SEQUENCE [LARGE SCALE GENOMIC DNA]</scope>
    <source>
        <strain evidence="8 9">LMG 29911</strain>
    </source>
</reference>
<feature type="binding site" evidence="6">
    <location>
        <position position="92"/>
    </location>
    <ligand>
        <name>Zn(2+)</name>
        <dbReference type="ChEBI" id="CHEBI:29105"/>
    </ligand>
</feature>
<feature type="binding site" evidence="6">
    <location>
        <position position="94"/>
    </location>
    <ligand>
        <name>Zn(2+)</name>
        <dbReference type="ChEBI" id="CHEBI:29105"/>
    </ligand>
</feature>
<feature type="binding site" evidence="6">
    <location>
        <position position="148"/>
    </location>
    <ligand>
        <name>Zn(2+)</name>
        <dbReference type="ChEBI" id="CHEBI:29105"/>
    </ligand>
</feature>
<dbReference type="PANTHER" id="PTHR11002">
    <property type="entry name" value="CARBONIC ANHYDRASE"/>
    <property type="match status" value="1"/>
</dbReference>
<comment type="function">
    <text evidence="7">Reversible hydration of carbon dioxide.</text>
</comment>
<accession>A0A2S8SQQ5</accession>
<dbReference type="Pfam" id="PF00484">
    <property type="entry name" value="Pro_CA"/>
    <property type="match status" value="1"/>
</dbReference>
<dbReference type="InterPro" id="IPR015892">
    <property type="entry name" value="Carbonic_anhydrase_CS"/>
</dbReference>
<evidence type="ECO:0000256" key="5">
    <source>
        <dbReference type="ARBA" id="ARBA00048348"/>
    </source>
</evidence>